<dbReference type="RefSeq" id="WP_069155188.1">
    <property type="nucleotide sequence ID" value="NZ_MCGH01000005.1"/>
</dbReference>
<evidence type="ECO:0000256" key="6">
    <source>
        <dbReference type="ARBA" id="ARBA00022842"/>
    </source>
</evidence>
<dbReference type="Pfam" id="PF00293">
    <property type="entry name" value="NUDIX"/>
    <property type="match status" value="1"/>
</dbReference>
<dbReference type="Proteomes" id="UP000094067">
    <property type="component" value="Unassembled WGS sequence"/>
</dbReference>
<dbReference type="InterPro" id="IPR000086">
    <property type="entry name" value="NUDIX_hydrolase_dom"/>
</dbReference>
<accession>A0A1E2ZZK8</accession>
<keyword evidence="5 9" id="KW-0378">Hydrolase</keyword>
<evidence type="ECO:0000313" key="9">
    <source>
        <dbReference type="EMBL" id="ODM01933.1"/>
    </source>
</evidence>
<reference evidence="9 10" key="1">
    <citation type="submission" date="2016-07" db="EMBL/GenBank/DDBJ databases">
        <title>Characterization of isolates of Eisenbergiella tayi derived from blood cultures, using whole genome sequencing.</title>
        <authorList>
            <person name="Burdz T."/>
            <person name="Wiebe D."/>
            <person name="Huynh C."/>
            <person name="Bernard K."/>
        </authorList>
    </citation>
    <scope>NUCLEOTIDE SEQUENCE [LARGE SCALE GENOMIC DNA]</scope>
    <source>
        <strain evidence="9 10">NML 110608</strain>
    </source>
</reference>
<proteinExistence type="inferred from homology"/>
<dbReference type="PROSITE" id="PS51462">
    <property type="entry name" value="NUDIX"/>
    <property type="match status" value="1"/>
</dbReference>
<dbReference type="GO" id="GO:0047631">
    <property type="term" value="F:ADP-ribose diphosphatase activity"/>
    <property type="evidence" value="ECO:0007669"/>
    <property type="project" value="UniProtKB-EC"/>
</dbReference>
<dbReference type="GO" id="GO:0005829">
    <property type="term" value="C:cytosol"/>
    <property type="evidence" value="ECO:0007669"/>
    <property type="project" value="TreeGrafter"/>
</dbReference>
<dbReference type="PANTHER" id="PTHR42904">
    <property type="entry name" value="NUDIX HYDROLASE, NUDC SUBFAMILY"/>
    <property type="match status" value="1"/>
</dbReference>
<dbReference type="GO" id="GO:0110153">
    <property type="term" value="F:RNA NAD-cap (NMN-forming) hydrolase activity"/>
    <property type="evidence" value="ECO:0007669"/>
    <property type="project" value="RHEA"/>
</dbReference>
<dbReference type="InterPro" id="IPR020476">
    <property type="entry name" value="Nudix_hydrolase"/>
</dbReference>
<keyword evidence="6" id="KW-0460">Magnesium</keyword>
<dbReference type="SUPFAM" id="SSF55811">
    <property type="entry name" value="Nudix"/>
    <property type="match status" value="1"/>
</dbReference>
<dbReference type="GO" id="GO:0019677">
    <property type="term" value="P:NAD+ catabolic process"/>
    <property type="evidence" value="ECO:0007669"/>
    <property type="project" value="TreeGrafter"/>
</dbReference>
<dbReference type="Gene3D" id="3.90.79.10">
    <property type="entry name" value="Nucleoside Triphosphate Pyrophosphohydrolase"/>
    <property type="match status" value="1"/>
</dbReference>
<dbReference type="GO" id="GO:0035529">
    <property type="term" value="F:NADH pyrophosphatase activity"/>
    <property type="evidence" value="ECO:0007669"/>
    <property type="project" value="TreeGrafter"/>
</dbReference>
<feature type="domain" description="Nudix hydrolase" evidence="8">
    <location>
        <begin position="40"/>
        <end position="167"/>
    </location>
</feature>
<comment type="cofactor">
    <cofactor evidence="1">
        <name>Mg(2+)</name>
        <dbReference type="ChEBI" id="CHEBI:18420"/>
    </cofactor>
</comment>
<keyword evidence="4" id="KW-0479">Metal-binding</keyword>
<evidence type="ECO:0000256" key="2">
    <source>
        <dbReference type="ARBA" id="ARBA00001947"/>
    </source>
</evidence>
<gene>
    <name evidence="9" type="primary">nudF_3</name>
    <name evidence="9" type="ORF">BEI61_05932</name>
</gene>
<dbReference type="PRINTS" id="PR00502">
    <property type="entry name" value="NUDIXFAMILY"/>
</dbReference>
<evidence type="ECO:0000256" key="4">
    <source>
        <dbReference type="ARBA" id="ARBA00022723"/>
    </source>
</evidence>
<evidence type="ECO:0000313" key="10">
    <source>
        <dbReference type="Proteomes" id="UP000094067"/>
    </source>
</evidence>
<dbReference type="EC" id="3.6.1.13" evidence="9"/>
<dbReference type="GO" id="GO:0006742">
    <property type="term" value="P:NADP+ catabolic process"/>
    <property type="evidence" value="ECO:0007669"/>
    <property type="project" value="TreeGrafter"/>
</dbReference>
<evidence type="ECO:0000256" key="7">
    <source>
        <dbReference type="ARBA" id="ARBA00023679"/>
    </source>
</evidence>
<dbReference type="InterPro" id="IPR015797">
    <property type="entry name" value="NUDIX_hydrolase-like_dom_sf"/>
</dbReference>
<evidence type="ECO:0000256" key="3">
    <source>
        <dbReference type="ARBA" id="ARBA00009595"/>
    </source>
</evidence>
<dbReference type="PATRIC" id="fig|1432052.4.peg.6565"/>
<evidence type="ECO:0000256" key="1">
    <source>
        <dbReference type="ARBA" id="ARBA00001946"/>
    </source>
</evidence>
<comment type="similarity">
    <text evidence="3">Belongs to the Nudix hydrolase family. NudC subfamily.</text>
</comment>
<comment type="cofactor">
    <cofactor evidence="2">
        <name>Zn(2+)</name>
        <dbReference type="ChEBI" id="CHEBI:29105"/>
    </cofactor>
</comment>
<dbReference type="AlphaFoldDB" id="A0A1E2ZZK8"/>
<evidence type="ECO:0000259" key="8">
    <source>
        <dbReference type="PROSITE" id="PS51462"/>
    </source>
</evidence>
<organism evidence="9 10">
    <name type="scientific">Eisenbergiella tayi</name>
    <dbReference type="NCBI Taxonomy" id="1432052"/>
    <lineage>
        <taxon>Bacteria</taxon>
        <taxon>Bacillati</taxon>
        <taxon>Bacillota</taxon>
        <taxon>Clostridia</taxon>
        <taxon>Lachnospirales</taxon>
        <taxon>Lachnospiraceae</taxon>
        <taxon>Eisenbergiella</taxon>
    </lineage>
</organism>
<name>A0A1E2ZZK8_9FIRM</name>
<sequence length="176" mass="20546">MMPERLASKTIYESDWISLYEDKVKMPDGNIIDSYHRLHFPHESVCVVICNDKDEILMIQSKRYITGQLEWEIPAGRIEDGESPEEAARRECMEETGCELEELVYLCSENPNNGMSDLLIHIYGAKVKSEEKLFDENEVNCKKWKKRGDIMYMLKNKEIHCGVSMLALLYAFSFYE</sequence>
<dbReference type="InterPro" id="IPR050241">
    <property type="entry name" value="NAD-cap_RNA_hydrolase_NudC"/>
</dbReference>
<dbReference type="CDD" id="cd03424">
    <property type="entry name" value="NUDIX_ADPRase_Nudt5_UGPPase_Nudt14"/>
    <property type="match status" value="1"/>
</dbReference>
<evidence type="ECO:0000256" key="5">
    <source>
        <dbReference type="ARBA" id="ARBA00022801"/>
    </source>
</evidence>
<dbReference type="EMBL" id="MCGH01000005">
    <property type="protein sequence ID" value="ODM01933.1"/>
    <property type="molecule type" value="Genomic_DNA"/>
</dbReference>
<comment type="catalytic activity">
    <reaction evidence="7">
        <text>a 5'-end NAD(+)-phospho-ribonucleoside in mRNA + H2O = a 5'-end phospho-adenosine-phospho-ribonucleoside in mRNA + beta-nicotinamide D-ribonucleotide + 2 H(+)</text>
        <dbReference type="Rhea" id="RHEA:60876"/>
        <dbReference type="Rhea" id="RHEA-COMP:15698"/>
        <dbReference type="Rhea" id="RHEA-COMP:15719"/>
        <dbReference type="ChEBI" id="CHEBI:14649"/>
        <dbReference type="ChEBI" id="CHEBI:15377"/>
        <dbReference type="ChEBI" id="CHEBI:15378"/>
        <dbReference type="ChEBI" id="CHEBI:144029"/>
        <dbReference type="ChEBI" id="CHEBI:144051"/>
    </reaction>
    <physiologicalReaction direction="left-to-right" evidence="7">
        <dbReference type="Rhea" id="RHEA:60877"/>
    </physiologicalReaction>
</comment>
<dbReference type="PANTHER" id="PTHR42904:SF6">
    <property type="entry name" value="NAD-CAPPED RNA HYDROLASE NUDT12"/>
    <property type="match status" value="1"/>
</dbReference>
<comment type="caution">
    <text evidence="9">The sequence shown here is derived from an EMBL/GenBank/DDBJ whole genome shotgun (WGS) entry which is preliminary data.</text>
</comment>
<dbReference type="GO" id="GO:0046872">
    <property type="term" value="F:metal ion binding"/>
    <property type="evidence" value="ECO:0007669"/>
    <property type="project" value="UniProtKB-KW"/>
</dbReference>
<protein>
    <submittedName>
        <fullName evidence="9">ADP-ribose pyrophosphatase</fullName>
        <ecNumber evidence="9">3.6.1.13</ecNumber>
    </submittedName>
</protein>